<dbReference type="SUPFAM" id="SSF48097">
    <property type="entry name" value="Regulator of G-protein signaling, RGS"/>
    <property type="match status" value="1"/>
</dbReference>
<sequence>MLAIHHHHKQQEHELESLKQNYKFNIEAVFDHESARDCFRKFLKDNLNEDPFMFYEMVEKYQKTRLDKNRFDMAVEIMNTFIVVSAKHELNLSMTIRNDILKNWKVIQELNEGKSAELMECPTDLFQKAQNVIFSELKQDNFPRFIDSEQFVKYLKKEARKSQFKGSPATLLDLLGSKKAMERSDSGLSHELTESGSLEDMSVVENKPSTIADNDRPLVDPHSVYISSKDYDIVNELISSLNDSSRWKVVEEKTGMKTLTSAHNYYLNPSDGALPLICFTGLAKGNHKELFNLIFSQHFEKKMSALQKRKLQLDYIKINPENGVDYPNSIIYSELDTHFPISKRDLVLAKTVIPDLYNPETDDFDRYSIIQKPCTHQDAPISKEFIRVSLFSAIIVEKKTNDTLRYYMFDFMDLKGKVPKKLLSGIARFAAKEFHKYLQKQFINPRDGRIKSPSADSPTEEELYSSEGMVELLHDHINYIREHILPKNTL</sequence>
<dbReference type="EMBL" id="GG738860">
    <property type="protein sequence ID" value="EFC46038.1"/>
    <property type="molecule type" value="Genomic_DNA"/>
</dbReference>
<dbReference type="InParanoid" id="D2VB07"/>
<keyword evidence="3" id="KW-1185">Reference proteome</keyword>
<dbReference type="RefSeq" id="XP_002678782.1">
    <property type="nucleotide sequence ID" value="XM_002678736.1"/>
</dbReference>
<dbReference type="VEuPathDB" id="AmoebaDB:NAEGRDRAFT_79261"/>
<proteinExistence type="predicted"/>
<dbReference type="InterPro" id="IPR016137">
    <property type="entry name" value="RGS"/>
</dbReference>
<dbReference type="KEGG" id="ngr:NAEGRDRAFT_79261"/>
<evidence type="ECO:0000313" key="3">
    <source>
        <dbReference type="Proteomes" id="UP000006671"/>
    </source>
</evidence>
<dbReference type="OrthoDB" id="196547at2759"/>
<dbReference type="Gene3D" id="1.10.167.10">
    <property type="entry name" value="Regulator of G-protein Signalling 4, domain 2"/>
    <property type="match status" value="1"/>
</dbReference>
<dbReference type="PANTHER" id="PTHR10845:SF192">
    <property type="entry name" value="DOUBLE HIT, ISOFORM B"/>
    <property type="match status" value="1"/>
</dbReference>
<dbReference type="SUPFAM" id="SSF55961">
    <property type="entry name" value="Bet v1-like"/>
    <property type="match status" value="1"/>
</dbReference>
<dbReference type="OMA" id="RANMANE"/>
<dbReference type="InterPro" id="IPR023393">
    <property type="entry name" value="START-like_dom_sf"/>
</dbReference>
<dbReference type="PRINTS" id="PR01301">
    <property type="entry name" value="RGSPROTEIN"/>
</dbReference>
<dbReference type="InterPro" id="IPR044926">
    <property type="entry name" value="RGS_subdomain_2"/>
</dbReference>
<dbReference type="Proteomes" id="UP000006671">
    <property type="component" value="Unassembled WGS sequence"/>
</dbReference>
<name>D2VB07_NAEGR</name>
<dbReference type="CDD" id="cd07440">
    <property type="entry name" value="RGS"/>
    <property type="match status" value="1"/>
</dbReference>
<dbReference type="InterPro" id="IPR036305">
    <property type="entry name" value="RGS_sf"/>
</dbReference>
<dbReference type="GeneID" id="8859350"/>
<protein>
    <submittedName>
        <fullName evidence="2">Regulator of G-protein signaling 8-like protein</fullName>
    </submittedName>
</protein>
<dbReference type="PROSITE" id="PS50132">
    <property type="entry name" value="RGS"/>
    <property type="match status" value="1"/>
</dbReference>
<dbReference type="SMART" id="SM00315">
    <property type="entry name" value="RGS"/>
    <property type="match status" value="1"/>
</dbReference>
<accession>D2VB07</accession>
<organism evidence="3">
    <name type="scientific">Naegleria gruberi</name>
    <name type="common">Amoeba</name>
    <dbReference type="NCBI Taxonomy" id="5762"/>
    <lineage>
        <taxon>Eukaryota</taxon>
        <taxon>Discoba</taxon>
        <taxon>Heterolobosea</taxon>
        <taxon>Tetramitia</taxon>
        <taxon>Eutetramitia</taxon>
        <taxon>Vahlkampfiidae</taxon>
        <taxon>Naegleria</taxon>
    </lineage>
</organism>
<reference evidence="2 3" key="1">
    <citation type="journal article" date="2010" name="Cell">
        <title>The genome of Naegleria gruberi illuminates early eukaryotic versatility.</title>
        <authorList>
            <person name="Fritz-Laylin L.K."/>
            <person name="Prochnik S.E."/>
            <person name="Ginger M.L."/>
            <person name="Dacks J.B."/>
            <person name="Carpenter M.L."/>
            <person name="Field M.C."/>
            <person name="Kuo A."/>
            <person name="Paredez A."/>
            <person name="Chapman J."/>
            <person name="Pham J."/>
            <person name="Shu S."/>
            <person name="Neupane R."/>
            <person name="Cipriano M."/>
            <person name="Mancuso J."/>
            <person name="Tu H."/>
            <person name="Salamov A."/>
            <person name="Lindquist E."/>
            <person name="Shapiro H."/>
            <person name="Lucas S."/>
            <person name="Grigoriev I.V."/>
            <person name="Cande W.Z."/>
            <person name="Fulton C."/>
            <person name="Rokhsar D.S."/>
            <person name="Dawson S.C."/>
        </authorList>
    </citation>
    <scope>NUCLEOTIDE SEQUENCE [LARGE SCALE GENOMIC DNA]</scope>
    <source>
        <strain evidence="2 3">NEG-M</strain>
    </source>
</reference>
<evidence type="ECO:0000259" key="1">
    <source>
        <dbReference type="PROSITE" id="PS50132"/>
    </source>
</evidence>
<feature type="domain" description="RGS" evidence="1">
    <location>
        <begin position="25"/>
        <end position="155"/>
    </location>
</feature>
<dbReference type="STRING" id="5762.D2VB07"/>
<dbReference type="AlphaFoldDB" id="D2VB07"/>
<dbReference type="Gene3D" id="3.30.530.20">
    <property type="match status" value="1"/>
</dbReference>
<evidence type="ECO:0000313" key="2">
    <source>
        <dbReference type="EMBL" id="EFC46038.1"/>
    </source>
</evidence>
<gene>
    <name evidence="2" type="ORF">NAEGRDRAFT_79261</name>
</gene>
<dbReference type="PANTHER" id="PTHR10845">
    <property type="entry name" value="REGULATOR OF G PROTEIN SIGNALING"/>
    <property type="match status" value="1"/>
</dbReference>
<dbReference type="Pfam" id="PF00615">
    <property type="entry name" value="RGS"/>
    <property type="match status" value="1"/>
</dbReference>